<evidence type="ECO:0000256" key="2">
    <source>
        <dbReference type="SAM" id="SignalP"/>
    </source>
</evidence>
<feature type="chain" id="PRO_5002141161" description="Conjugal transfer protein TraV" evidence="2">
    <location>
        <begin position="22"/>
        <end position="253"/>
    </location>
</feature>
<comment type="caution">
    <text evidence="3">The sequence shown here is derived from an EMBL/GenBank/DDBJ whole genome shotgun (WGS) entry which is preliminary data.</text>
</comment>
<keyword evidence="2" id="KW-0732">Signal</keyword>
<accession>A0A0C1WA81</accession>
<dbReference type="RefSeq" id="WP_020194405.1">
    <property type="nucleotide sequence ID" value="NZ_BAOH01000005.1"/>
</dbReference>
<dbReference type="AlphaFoldDB" id="A0A0C1WA81"/>
<name>A0A0C1WA81_9VIBR</name>
<dbReference type="PATRIC" id="fig|1229493.5.peg.1049"/>
<dbReference type="EMBL" id="JPRD01000015">
    <property type="protein sequence ID" value="KIF53217.1"/>
    <property type="molecule type" value="Genomic_DNA"/>
</dbReference>
<gene>
    <name evidence="3" type="ORF">H735_09815</name>
</gene>
<organism evidence="3 4">
    <name type="scientific">Vibrio owensii CAIM 1854 = LMG 25443</name>
    <dbReference type="NCBI Taxonomy" id="1229493"/>
    <lineage>
        <taxon>Bacteria</taxon>
        <taxon>Pseudomonadati</taxon>
        <taxon>Pseudomonadota</taxon>
        <taxon>Gammaproteobacteria</taxon>
        <taxon>Vibrionales</taxon>
        <taxon>Vibrionaceae</taxon>
        <taxon>Vibrio</taxon>
    </lineage>
</organism>
<protein>
    <recommendedName>
        <fullName evidence="5">Conjugal transfer protein TraV</fullName>
    </recommendedName>
</protein>
<evidence type="ECO:0000313" key="4">
    <source>
        <dbReference type="Proteomes" id="UP000031586"/>
    </source>
</evidence>
<sequence length="253" mass="26972">MKLLKLAAIIGSLSLLGGCSAFNVGEEPPECGVGATGIDCVSAREVWAATDTYSNLEGMTAAQVRDEAARNDPNSASYSAGHTAVKDDCDDDECKTTKVKSDPWEHNTAANKPLSTKDRSAAYGRYQEERLHLPSADPLAVRSTPDILRITIAPYQNENDVLVMPVQYFAEVEKRKWIIGDKASTGIGTRTPTAVRALSRSATMASQSTPSNTGGMGVSTRQPAQEFNFEGVVPPEAMEAAAKAVGNSSQFNQ</sequence>
<feature type="region of interest" description="Disordered" evidence="1">
    <location>
        <begin position="68"/>
        <end position="92"/>
    </location>
</feature>
<feature type="signal peptide" evidence="2">
    <location>
        <begin position="1"/>
        <end position="21"/>
    </location>
</feature>
<reference evidence="3 4" key="1">
    <citation type="submission" date="2014-07" db="EMBL/GenBank/DDBJ databases">
        <title>Unique and conserved regions in Vibrio harveyi and related species in comparison with the shrimp pathogen Vibrio harveyi CAIM 1792.</title>
        <authorList>
            <person name="Espinoza-Valles I."/>
            <person name="Vora G."/>
            <person name="Leekitcharoenphon P."/>
            <person name="Ussery D."/>
            <person name="Hoj L."/>
            <person name="Gomez-Gil B."/>
        </authorList>
    </citation>
    <scope>NUCLEOTIDE SEQUENCE [LARGE SCALE GENOMIC DNA]</scope>
    <source>
        <strain evidence="4">CAIM 1854 / LMG 25443</strain>
    </source>
</reference>
<proteinExistence type="predicted"/>
<dbReference type="PROSITE" id="PS51257">
    <property type="entry name" value="PROKAR_LIPOPROTEIN"/>
    <property type="match status" value="1"/>
</dbReference>
<dbReference type="Proteomes" id="UP000031586">
    <property type="component" value="Unassembled WGS sequence"/>
</dbReference>
<feature type="region of interest" description="Disordered" evidence="1">
    <location>
        <begin position="200"/>
        <end position="220"/>
    </location>
</feature>
<dbReference type="Pfam" id="PF09676">
    <property type="entry name" value="TraV"/>
    <property type="match status" value="1"/>
</dbReference>
<evidence type="ECO:0008006" key="5">
    <source>
        <dbReference type="Google" id="ProtNLM"/>
    </source>
</evidence>
<dbReference type="InterPro" id="IPR014118">
    <property type="entry name" value="T4SS_TraV"/>
</dbReference>
<evidence type="ECO:0000256" key="1">
    <source>
        <dbReference type="SAM" id="MobiDB-lite"/>
    </source>
</evidence>
<evidence type="ECO:0000313" key="3">
    <source>
        <dbReference type="EMBL" id="KIF53217.1"/>
    </source>
</evidence>